<evidence type="ECO:0000313" key="2">
    <source>
        <dbReference type="Proteomes" id="UP001239111"/>
    </source>
</evidence>
<name>A0ACC2NP41_9HYME</name>
<dbReference type="Proteomes" id="UP001239111">
    <property type="component" value="Chromosome 3"/>
</dbReference>
<sequence length="292" mass="33244">MDPEDCRMHTPNEQLLNESSFSRGFEPIVSNYCCDDTPRISTDYSKGLTTKCKKKIVRLWDHLKRRVEGLKLTPDTLPRHPQKAEQNDSQVPSTDGHSSPNLPNSDAHPPGQAIRSRNVNRPVARSKSFTRLSIGSDSLEHQEHLAMSEFCELASSWRLVQAEVKRLRKVRRHSVDASLMAARRIELELTLRDLERHIAVLSCFLQNHPLLEASQGLGMALKSLEEASLVVMRERVRKLTDVPDFHHYGIDDELSVFRSMCDFIGFEVVFFLTIVNSSKVPAVRVHNPEIDL</sequence>
<gene>
    <name evidence="1" type="ORF">QAD02_003847</name>
</gene>
<proteinExistence type="predicted"/>
<dbReference type="EMBL" id="CM056743">
    <property type="protein sequence ID" value="KAJ8672588.1"/>
    <property type="molecule type" value="Genomic_DNA"/>
</dbReference>
<keyword evidence="2" id="KW-1185">Reference proteome</keyword>
<comment type="caution">
    <text evidence="1">The sequence shown here is derived from an EMBL/GenBank/DDBJ whole genome shotgun (WGS) entry which is preliminary data.</text>
</comment>
<organism evidence="1 2">
    <name type="scientific">Eretmocerus hayati</name>
    <dbReference type="NCBI Taxonomy" id="131215"/>
    <lineage>
        <taxon>Eukaryota</taxon>
        <taxon>Metazoa</taxon>
        <taxon>Ecdysozoa</taxon>
        <taxon>Arthropoda</taxon>
        <taxon>Hexapoda</taxon>
        <taxon>Insecta</taxon>
        <taxon>Pterygota</taxon>
        <taxon>Neoptera</taxon>
        <taxon>Endopterygota</taxon>
        <taxon>Hymenoptera</taxon>
        <taxon>Apocrita</taxon>
        <taxon>Proctotrupomorpha</taxon>
        <taxon>Chalcidoidea</taxon>
        <taxon>Aphelinidae</taxon>
        <taxon>Aphelininae</taxon>
        <taxon>Eretmocerus</taxon>
    </lineage>
</organism>
<evidence type="ECO:0000313" key="1">
    <source>
        <dbReference type="EMBL" id="KAJ8672588.1"/>
    </source>
</evidence>
<protein>
    <submittedName>
        <fullName evidence="1">Uncharacterized protein</fullName>
    </submittedName>
</protein>
<accession>A0ACC2NP41</accession>
<reference evidence="1" key="1">
    <citation type="submission" date="2023-04" db="EMBL/GenBank/DDBJ databases">
        <title>A chromosome-level genome assembly of the parasitoid wasp Eretmocerus hayati.</title>
        <authorList>
            <person name="Zhong Y."/>
            <person name="Liu S."/>
            <person name="Liu Y."/>
        </authorList>
    </citation>
    <scope>NUCLEOTIDE SEQUENCE</scope>
    <source>
        <strain evidence="1">ZJU_SS_LIU_2023</strain>
    </source>
</reference>